<dbReference type="AlphaFoldDB" id="A0A2T0RIV4"/>
<dbReference type="Gene3D" id="2.60.40.10">
    <property type="entry name" value="Immunoglobulins"/>
    <property type="match status" value="1"/>
</dbReference>
<sequence>MKITSFDPRKHGYHFANRFVTHVAPGIVTRGLCGGMSMGALDHWRNGIAAPNHFATAEHGNDLGGAEVPAEGGRLQSAIYERQVHSLTTALVYNRWLFGPGSVADGHRASVGAEFTEIRRRIDAGRPCLVGLWSLGQNDVFGGHQVLCYGYETTPMKLYVYDPNHPDQECELRPFDVPDRGVEVCAPGISDGYRGWFAADVYNWDEQPPWTPRYVDLAITEGIRINGSTDVAAGGGLEVTATIKNMGQYPSRFKNLYVYVRDPKGFNADHLLHGAEPGVTMLQPGESHTIVRRSDTFAAGAPGNYRVGVSYLSLTDRWCDLSAVPGTRSFVDVAVHPPNAQLVHDRWVEVPESATEPVGAGVTIKPGDQIALTGRGAIWAGVWFTGNNGPEGWVDWITDNPRFPLHGRPDARQFSLIFRVGDEAWTYAGPEVPRRTYGGAGGDLQLWINDDVHNNGTGAFNCRVQVWR</sequence>
<keyword evidence="2" id="KW-1185">Reference proteome</keyword>
<protein>
    <submittedName>
        <fullName evidence="1">Uncharacterized protein</fullName>
    </submittedName>
</protein>
<dbReference type="Gene3D" id="2.60.120.430">
    <property type="entry name" value="Galactose-binding lectin"/>
    <property type="match status" value="1"/>
</dbReference>
<gene>
    <name evidence="1" type="ORF">CLV70_12131</name>
</gene>
<dbReference type="EMBL" id="PVZG01000021">
    <property type="protein sequence ID" value="PRY21030.1"/>
    <property type="molecule type" value="Genomic_DNA"/>
</dbReference>
<evidence type="ECO:0000313" key="2">
    <source>
        <dbReference type="Proteomes" id="UP000239209"/>
    </source>
</evidence>
<name>A0A2T0RIV4_9ACTN</name>
<dbReference type="Proteomes" id="UP000239209">
    <property type="component" value="Unassembled WGS sequence"/>
</dbReference>
<accession>A0A2T0RIV4</accession>
<dbReference type="GO" id="GO:0005975">
    <property type="term" value="P:carbohydrate metabolic process"/>
    <property type="evidence" value="ECO:0007669"/>
    <property type="project" value="UniProtKB-ARBA"/>
</dbReference>
<dbReference type="OrthoDB" id="3404183at2"/>
<comment type="caution">
    <text evidence="1">The sequence shown here is derived from an EMBL/GenBank/DDBJ whole genome shotgun (WGS) entry which is preliminary data.</text>
</comment>
<dbReference type="RefSeq" id="WP_106130345.1">
    <property type="nucleotide sequence ID" value="NZ_PVZG01000021.1"/>
</dbReference>
<organism evidence="1 2">
    <name type="scientific">Pseudosporangium ferrugineum</name>
    <dbReference type="NCBI Taxonomy" id="439699"/>
    <lineage>
        <taxon>Bacteria</taxon>
        <taxon>Bacillati</taxon>
        <taxon>Actinomycetota</taxon>
        <taxon>Actinomycetes</taxon>
        <taxon>Micromonosporales</taxon>
        <taxon>Micromonosporaceae</taxon>
        <taxon>Pseudosporangium</taxon>
    </lineage>
</organism>
<proteinExistence type="predicted"/>
<reference evidence="1 2" key="1">
    <citation type="submission" date="2018-03" db="EMBL/GenBank/DDBJ databases">
        <title>Genomic Encyclopedia of Archaeal and Bacterial Type Strains, Phase II (KMG-II): from individual species to whole genera.</title>
        <authorList>
            <person name="Goeker M."/>
        </authorList>
    </citation>
    <scope>NUCLEOTIDE SEQUENCE [LARGE SCALE GENOMIC DNA]</scope>
    <source>
        <strain evidence="1 2">DSM 45348</strain>
    </source>
</reference>
<evidence type="ECO:0000313" key="1">
    <source>
        <dbReference type="EMBL" id="PRY21030.1"/>
    </source>
</evidence>
<dbReference type="InterPro" id="IPR013783">
    <property type="entry name" value="Ig-like_fold"/>
</dbReference>